<keyword evidence="1" id="KW-1133">Transmembrane helix</keyword>
<dbReference type="Pfam" id="PF00892">
    <property type="entry name" value="EamA"/>
    <property type="match status" value="2"/>
</dbReference>
<feature type="transmembrane region" description="Helical" evidence="1">
    <location>
        <begin position="238"/>
        <end position="262"/>
    </location>
</feature>
<dbReference type="PANTHER" id="PTHR22911:SF76">
    <property type="entry name" value="EAMA DOMAIN-CONTAINING PROTEIN"/>
    <property type="match status" value="1"/>
</dbReference>
<feature type="transmembrane region" description="Helical" evidence="1">
    <location>
        <begin position="122"/>
        <end position="142"/>
    </location>
</feature>
<dbReference type="GO" id="GO:0016020">
    <property type="term" value="C:membrane"/>
    <property type="evidence" value="ECO:0007669"/>
    <property type="project" value="InterPro"/>
</dbReference>
<dbReference type="EMBL" id="QMQY01000028">
    <property type="protein sequence ID" value="RLE51025.1"/>
    <property type="molecule type" value="Genomic_DNA"/>
</dbReference>
<gene>
    <name evidence="3" type="ORF">DRJ21_00985</name>
</gene>
<feature type="transmembrane region" description="Helical" evidence="1">
    <location>
        <begin position="148"/>
        <end position="168"/>
    </location>
</feature>
<reference evidence="3 4" key="1">
    <citation type="submission" date="2018-06" db="EMBL/GenBank/DDBJ databases">
        <title>Extensive metabolic versatility and redundancy in microbially diverse, dynamic hydrothermal sediments.</title>
        <authorList>
            <person name="Dombrowski N."/>
            <person name="Teske A."/>
            <person name="Baker B.J."/>
        </authorList>
    </citation>
    <scope>NUCLEOTIDE SEQUENCE [LARGE SCALE GENOMIC DNA]</scope>
    <source>
        <strain evidence="3">B30_G17</strain>
    </source>
</reference>
<feature type="transmembrane region" description="Helical" evidence="1">
    <location>
        <begin position="35"/>
        <end position="55"/>
    </location>
</feature>
<comment type="caution">
    <text evidence="3">The sequence shown here is derived from an EMBL/GenBank/DDBJ whole genome shotgun (WGS) entry which is preliminary data.</text>
</comment>
<dbReference type="InterPro" id="IPR000620">
    <property type="entry name" value="EamA_dom"/>
</dbReference>
<dbReference type="AlphaFoldDB" id="A0A497EUU7"/>
<dbReference type="Gene3D" id="1.10.3730.20">
    <property type="match status" value="1"/>
</dbReference>
<feature type="transmembrane region" description="Helical" evidence="1">
    <location>
        <begin position="205"/>
        <end position="226"/>
    </location>
</feature>
<organism evidence="3 4">
    <name type="scientific">Thermoproteota archaeon</name>
    <dbReference type="NCBI Taxonomy" id="2056631"/>
    <lineage>
        <taxon>Archaea</taxon>
        <taxon>Thermoproteota</taxon>
    </lineage>
</organism>
<feature type="transmembrane region" description="Helical" evidence="1">
    <location>
        <begin position="180"/>
        <end position="199"/>
    </location>
</feature>
<evidence type="ECO:0000256" key="1">
    <source>
        <dbReference type="SAM" id="Phobius"/>
    </source>
</evidence>
<feature type="transmembrane region" description="Helical" evidence="1">
    <location>
        <begin position="89"/>
        <end position="115"/>
    </location>
</feature>
<feature type="domain" description="EamA" evidence="2">
    <location>
        <begin position="17"/>
        <end position="137"/>
    </location>
</feature>
<dbReference type="Proteomes" id="UP000281962">
    <property type="component" value="Unassembled WGS sequence"/>
</dbReference>
<feature type="domain" description="EamA" evidence="2">
    <location>
        <begin position="151"/>
        <end position="285"/>
    </location>
</feature>
<protein>
    <submittedName>
        <fullName evidence="3">EamA/RhaT family transporter</fullName>
    </submittedName>
</protein>
<feature type="transmembrane region" description="Helical" evidence="1">
    <location>
        <begin position="268"/>
        <end position="287"/>
    </location>
</feature>
<dbReference type="SUPFAM" id="SSF103481">
    <property type="entry name" value="Multidrug resistance efflux transporter EmrE"/>
    <property type="match status" value="2"/>
</dbReference>
<feature type="transmembrane region" description="Helical" evidence="1">
    <location>
        <begin position="7"/>
        <end position="29"/>
    </location>
</feature>
<evidence type="ECO:0000259" key="2">
    <source>
        <dbReference type="Pfam" id="PF00892"/>
    </source>
</evidence>
<name>A0A497EUU7_9CREN</name>
<keyword evidence="1" id="KW-0472">Membrane</keyword>
<accession>A0A497EUU7</accession>
<sequence length="290" mass="31634">MQISEKLKAWTSLGIAVISVSFASIIVILSEASGIICALWRLILSSILTWIGVVLTKSEIKFNYRIGLLTFIAGLCLAMHFTFWMESLFMIPVAISTTIVDSHPLFSALLSTLILKEKPRKIQLIGAIIAILGISLLAGISFQIEGKLGFIGLIYALIGAITVAIYFAIGRKLRKIMNTLTYTGMVYSWAAIILLTYSLTIQLNIVNYGFRTWIAFIALAIIPMLLGHSMLNYALKYLSLIAVTTVTLGEPVGASILAKIILNQEIGLNSIIAIIITLIGITLTLIGEQK</sequence>
<evidence type="ECO:0000313" key="3">
    <source>
        <dbReference type="EMBL" id="RLE51025.1"/>
    </source>
</evidence>
<proteinExistence type="predicted"/>
<dbReference type="PANTHER" id="PTHR22911">
    <property type="entry name" value="ACYL-MALONYL CONDENSING ENZYME-RELATED"/>
    <property type="match status" value="1"/>
</dbReference>
<keyword evidence="1" id="KW-0812">Transmembrane</keyword>
<evidence type="ECO:0000313" key="4">
    <source>
        <dbReference type="Proteomes" id="UP000281962"/>
    </source>
</evidence>
<feature type="transmembrane region" description="Helical" evidence="1">
    <location>
        <begin position="62"/>
        <end position="83"/>
    </location>
</feature>
<dbReference type="InterPro" id="IPR037185">
    <property type="entry name" value="EmrE-like"/>
</dbReference>